<comment type="caution">
    <text evidence="2">The sequence shown here is derived from an EMBL/GenBank/DDBJ whole genome shotgun (WGS) entry which is preliminary data.</text>
</comment>
<keyword evidence="1" id="KW-0175">Coiled coil</keyword>
<gene>
    <name evidence="2" type="ORF">Tco_0977168</name>
</gene>
<sequence>MLLVMKDEARSNLSNKENDFMLDTSYGEELEELTAAVHASSKVHEQVNHGKRKTIIQTIDDDQIVSNIIFDDPFMKNNGGMSEHDSTAHGEYHEIQMLAYDVQRKAENQKRLNNELKKQKDFLQRVKTFESKTIQYSTYKETCDVLERELRNDKDTID</sequence>
<dbReference type="Proteomes" id="UP001151760">
    <property type="component" value="Unassembled WGS sequence"/>
</dbReference>
<name>A0ABQ5EJB6_9ASTR</name>
<reference evidence="2" key="2">
    <citation type="submission" date="2022-01" db="EMBL/GenBank/DDBJ databases">
        <authorList>
            <person name="Yamashiro T."/>
            <person name="Shiraishi A."/>
            <person name="Satake H."/>
            <person name="Nakayama K."/>
        </authorList>
    </citation>
    <scope>NUCLEOTIDE SEQUENCE</scope>
</reference>
<feature type="coiled-coil region" evidence="1">
    <location>
        <begin position="99"/>
        <end position="126"/>
    </location>
</feature>
<accession>A0ABQ5EJB6</accession>
<evidence type="ECO:0000256" key="1">
    <source>
        <dbReference type="SAM" id="Coils"/>
    </source>
</evidence>
<evidence type="ECO:0000313" key="2">
    <source>
        <dbReference type="EMBL" id="GJT51011.1"/>
    </source>
</evidence>
<reference evidence="2" key="1">
    <citation type="journal article" date="2022" name="Int. J. Mol. Sci.">
        <title>Draft Genome of Tanacetum Coccineum: Genomic Comparison of Closely Related Tanacetum-Family Plants.</title>
        <authorList>
            <person name="Yamashiro T."/>
            <person name="Shiraishi A."/>
            <person name="Nakayama K."/>
            <person name="Satake H."/>
        </authorList>
    </citation>
    <scope>NUCLEOTIDE SEQUENCE</scope>
</reference>
<protein>
    <submittedName>
        <fullName evidence="2">Uncharacterized protein</fullName>
    </submittedName>
</protein>
<organism evidence="2 3">
    <name type="scientific">Tanacetum coccineum</name>
    <dbReference type="NCBI Taxonomy" id="301880"/>
    <lineage>
        <taxon>Eukaryota</taxon>
        <taxon>Viridiplantae</taxon>
        <taxon>Streptophyta</taxon>
        <taxon>Embryophyta</taxon>
        <taxon>Tracheophyta</taxon>
        <taxon>Spermatophyta</taxon>
        <taxon>Magnoliopsida</taxon>
        <taxon>eudicotyledons</taxon>
        <taxon>Gunneridae</taxon>
        <taxon>Pentapetalae</taxon>
        <taxon>asterids</taxon>
        <taxon>campanulids</taxon>
        <taxon>Asterales</taxon>
        <taxon>Asteraceae</taxon>
        <taxon>Asteroideae</taxon>
        <taxon>Anthemideae</taxon>
        <taxon>Anthemidinae</taxon>
        <taxon>Tanacetum</taxon>
    </lineage>
</organism>
<dbReference type="EMBL" id="BQNB010016371">
    <property type="protein sequence ID" value="GJT51011.1"/>
    <property type="molecule type" value="Genomic_DNA"/>
</dbReference>
<proteinExistence type="predicted"/>
<keyword evidence="3" id="KW-1185">Reference proteome</keyword>
<evidence type="ECO:0000313" key="3">
    <source>
        <dbReference type="Proteomes" id="UP001151760"/>
    </source>
</evidence>